<sequence length="154" mass="17921">MNVLSTHQEILSKPSTSDYEKSVTDIIDKIIPNKNLHMRAWKNLMQDLIAEERNMLSTHQEISSKPSTSDHKKSATDINNKNIPIKNLNLRTWKNFMQDLFAGERNMLSTHQEISSRLSTSDYEKSVTEIIDENIPNKNLHLRAWKKFDTRPIC</sequence>
<name>A0AAV4MKN7_CAEEX</name>
<protein>
    <submittedName>
        <fullName evidence="2">Uncharacterized protein</fullName>
    </submittedName>
</protein>
<accession>A0AAV4MKN7</accession>
<dbReference type="EMBL" id="BPLR01019819">
    <property type="protein sequence ID" value="GIX72117.1"/>
    <property type="molecule type" value="Genomic_DNA"/>
</dbReference>
<organism evidence="2 3">
    <name type="scientific">Caerostris extrusa</name>
    <name type="common">Bark spider</name>
    <name type="synonym">Caerostris bankana</name>
    <dbReference type="NCBI Taxonomy" id="172846"/>
    <lineage>
        <taxon>Eukaryota</taxon>
        <taxon>Metazoa</taxon>
        <taxon>Ecdysozoa</taxon>
        <taxon>Arthropoda</taxon>
        <taxon>Chelicerata</taxon>
        <taxon>Arachnida</taxon>
        <taxon>Araneae</taxon>
        <taxon>Araneomorphae</taxon>
        <taxon>Entelegynae</taxon>
        <taxon>Araneoidea</taxon>
        <taxon>Araneidae</taxon>
        <taxon>Caerostris</taxon>
    </lineage>
</organism>
<comment type="caution">
    <text evidence="2">The sequence shown here is derived from an EMBL/GenBank/DDBJ whole genome shotgun (WGS) entry which is preliminary data.</text>
</comment>
<evidence type="ECO:0000313" key="3">
    <source>
        <dbReference type="Proteomes" id="UP001054945"/>
    </source>
</evidence>
<dbReference type="Proteomes" id="UP001054945">
    <property type="component" value="Unassembled WGS sequence"/>
</dbReference>
<reference evidence="2 3" key="1">
    <citation type="submission" date="2021-06" db="EMBL/GenBank/DDBJ databases">
        <title>Caerostris extrusa draft genome.</title>
        <authorList>
            <person name="Kono N."/>
            <person name="Arakawa K."/>
        </authorList>
    </citation>
    <scope>NUCLEOTIDE SEQUENCE [LARGE SCALE GENOMIC DNA]</scope>
</reference>
<evidence type="ECO:0000313" key="2">
    <source>
        <dbReference type="EMBL" id="GIX72117.1"/>
    </source>
</evidence>
<evidence type="ECO:0000256" key="1">
    <source>
        <dbReference type="SAM" id="MobiDB-lite"/>
    </source>
</evidence>
<proteinExistence type="predicted"/>
<gene>
    <name evidence="2" type="ORF">CEXT_90631</name>
</gene>
<feature type="region of interest" description="Disordered" evidence="1">
    <location>
        <begin position="58"/>
        <end position="77"/>
    </location>
</feature>
<feature type="compositionally biased region" description="Polar residues" evidence="1">
    <location>
        <begin position="58"/>
        <end position="67"/>
    </location>
</feature>
<dbReference type="AlphaFoldDB" id="A0AAV4MKN7"/>
<keyword evidence="3" id="KW-1185">Reference proteome</keyword>